<dbReference type="EMBL" id="MN739234">
    <property type="protein sequence ID" value="QHS94838.1"/>
    <property type="molecule type" value="Genomic_DNA"/>
</dbReference>
<proteinExistence type="predicted"/>
<accession>A0A6C0BTU6</accession>
<evidence type="ECO:0000256" key="1">
    <source>
        <dbReference type="SAM" id="Coils"/>
    </source>
</evidence>
<dbReference type="AlphaFoldDB" id="A0A6C0BTU6"/>
<keyword evidence="1" id="KW-0175">Coiled coil</keyword>
<protein>
    <submittedName>
        <fullName evidence="2">Uncharacterized protein</fullName>
    </submittedName>
</protein>
<sequence length="84" mass="10459">MDELIEENKMLKNKVIELEERLKKYTRGKNHKKYYEKNKEKVIETGANYLQKLKEENPDKLKEYRRRAYLKRKEKLQKEKDENI</sequence>
<reference evidence="2" key="1">
    <citation type="journal article" date="2020" name="Nature">
        <title>Giant virus diversity and host interactions through global metagenomics.</title>
        <authorList>
            <person name="Schulz F."/>
            <person name="Roux S."/>
            <person name="Paez-Espino D."/>
            <person name="Jungbluth S."/>
            <person name="Walsh D.A."/>
            <person name="Denef V.J."/>
            <person name="McMahon K.D."/>
            <person name="Konstantinidis K.T."/>
            <person name="Eloe-Fadrosh E.A."/>
            <person name="Kyrpides N.C."/>
            <person name="Woyke T."/>
        </authorList>
    </citation>
    <scope>NUCLEOTIDE SEQUENCE</scope>
    <source>
        <strain evidence="2">GVMAG-M-3300018428-16</strain>
    </source>
</reference>
<name>A0A6C0BTU6_9ZZZZ</name>
<organism evidence="2">
    <name type="scientific">viral metagenome</name>
    <dbReference type="NCBI Taxonomy" id="1070528"/>
    <lineage>
        <taxon>unclassified sequences</taxon>
        <taxon>metagenomes</taxon>
        <taxon>organismal metagenomes</taxon>
    </lineage>
</organism>
<evidence type="ECO:0000313" key="2">
    <source>
        <dbReference type="EMBL" id="QHS94838.1"/>
    </source>
</evidence>
<feature type="coiled-coil region" evidence="1">
    <location>
        <begin position="1"/>
        <end position="28"/>
    </location>
</feature>